<dbReference type="InterPro" id="IPR036291">
    <property type="entry name" value="NAD(P)-bd_dom_sf"/>
</dbReference>
<dbReference type="GO" id="GO:0051287">
    <property type="term" value="F:NAD binding"/>
    <property type="evidence" value="ECO:0007669"/>
    <property type="project" value="InterPro"/>
</dbReference>
<protein>
    <recommendedName>
        <fullName evidence="1">D-isomer specific 2-hydroxyacid dehydrogenase NAD-binding domain-containing protein</fullName>
    </recommendedName>
</protein>
<dbReference type="Gramene" id="Kaladp0087s0024.8.v1.1">
    <property type="protein sequence ID" value="Kaladp0087s0024.8.v1.1"/>
    <property type="gene ID" value="Kaladp0087s0024.v1.1"/>
</dbReference>
<evidence type="ECO:0000313" key="3">
    <source>
        <dbReference type="Proteomes" id="UP000594263"/>
    </source>
</evidence>
<evidence type="ECO:0000259" key="1">
    <source>
        <dbReference type="Pfam" id="PF02826"/>
    </source>
</evidence>
<proteinExistence type="predicted"/>
<dbReference type="InterPro" id="IPR006140">
    <property type="entry name" value="D-isomer_DH_NAD-bd"/>
</dbReference>
<dbReference type="SUPFAM" id="SSF52283">
    <property type="entry name" value="Formate/glycerate dehydrogenase catalytic domain-like"/>
    <property type="match status" value="1"/>
</dbReference>
<dbReference type="SUPFAM" id="SSF51735">
    <property type="entry name" value="NAD(P)-binding Rossmann-fold domains"/>
    <property type="match status" value="1"/>
</dbReference>
<reference evidence="2" key="1">
    <citation type="submission" date="2021-01" db="UniProtKB">
        <authorList>
            <consortium name="EnsemblPlants"/>
        </authorList>
    </citation>
    <scope>IDENTIFICATION</scope>
</reference>
<dbReference type="AlphaFoldDB" id="A0A7N0UU30"/>
<sequence>MISLRISRGIGALGSHLKALCASVSSKVEVMGGDNEGRITRVLFCGPHFPASEQYTKEYLQVHPFIQLSADIISRARKMKLIMQYGVGLEGVDVNAATSHGIKVARIPSDITGNAASCAEMAIYLMLGLLRKQNEMKIAVEQKRLGEPIGDTLLEKTVFILGYGNIGIELAKRLRPFGVKIVATKRSWAPNIDSRDKFNGFLKENPGDALVDKKGIHQDMYEMARIADIVVCCLRQDNETVGIVDQKFLSSMKKIVLNWTELNWSDLKFGYL</sequence>
<dbReference type="GO" id="GO:0004617">
    <property type="term" value="F:phosphoglycerate dehydrogenase activity"/>
    <property type="evidence" value="ECO:0007669"/>
    <property type="project" value="TreeGrafter"/>
</dbReference>
<keyword evidence="3" id="KW-1185">Reference proteome</keyword>
<dbReference type="EnsemblPlants" id="Kaladp0087s0024.8.v1.1">
    <property type="protein sequence ID" value="Kaladp0087s0024.8.v1.1"/>
    <property type="gene ID" value="Kaladp0087s0024.v1.1"/>
</dbReference>
<evidence type="ECO:0000313" key="2">
    <source>
        <dbReference type="EnsemblPlants" id="Kaladp0087s0024.8.v1.1"/>
    </source>
</evidence>
<dbReference type="Pfam" id="PF02826">
    <property type="entry name" value="2-Hacid_dh_C"/>
    <property type="match status" value="1"/>
</dbReference>
<feature type="domain" description="D-isomer specific 2-hydroxyacid dehydrogenase NAD-binding" evidence="1">
    <location>
        <begin position="124"/>
        <end position="254"/>
    </location>
</feature>
<dbReference type="PANTHER" id="PTHR42938:SF25">
    <property type="entry name" value="D-ISOMER SPECIFIC 2-HYDROXYACID DEHYDROGENASE FAMILY PROTEIN"/>
    <property type="match status" value="1"/>
</dbReference>
<dbReference type="Proteomes" id="UP000594263">
    <property type="component" value="Unplaced"/>
</dbReference>
<dbReference type="PANTHER" id="PTHR42938">
    <property type="entry name" value="FORMATE DEHYDROGENASE 1"/>
    <property type="match status" value="1"/>
</dbReference>
<organism evidence="2 3">
    <name type="scientific">Kalanchoe fedtschenkoi</name>
    <name type="common">Lavender scallops</name>
    <name type="synonym">South American air plant</name>
    <dbReference type="NCBI Taxonomy" id="63787"/>
    <lineage>
        <taxon>Eukaryota</taxon>
        <taxon>Viridiplantae</taxon>
        <taxon>Streptophyta</taxon>
        <taxon>Embryophyta</taxon>
        <taxon>Tracheophyta</taxon>
        <taxon>Spermatophyta</taxon>
        <taxon>Magnoliopsida</taxon>
        <taxon>eudicotyledons</taxon>
        <taxon>Gunneridae</taxon>
        <taxon>Pentapetalae</taxon>
        <taxon>Saxifragales</taxon>
        <taxon>Crassulaceae</taxon>
        <taxon>Kalanchoe</taxon>
    </lineage>
</organism>
<name>A0A7N0UU30_KALFE</name>
<accession>A0A7N0UU30</accession>
<dbReference type="Gene3D" id="3.40.50.720">
    <property type="entry name" value="NAD(P)-binding Rossmann-like Domain"/>
    <property type="match status" value="2"/>
</dbReference>